<sequence>MTTRKLKKNQLAVKRTQEWRLRVKLNQSTDIPNNSFSSRYARFRQVKKTKSTLPRTPQKRAEVIKKLIQSPTTSKILTKEGIIVTPKCKKKLQMAEDVIASLQESIHEVKQPNSSQSEKKHAYNILKATILNRTRNKCGICARKLFSFSHRSKKTTNRQWWQKQVCKRKKDRLDEKVKILVKGYYLSPEVTREVPNKTEVVKIKTDNGKKEVL</sequence>
<dbReference type="Proteomes" id="UP001634394">
    <property type="component" value="Unassembled WGS sequence"/>
</dbReference>
<evidence type="ECO:0000313" key="2">
    <source>
        <dbReference type="Proteomes" id="UP001634394"/>
    </source>
</evidence>
<accession>A0ABD3WGT7</accession>
<reference evidence="1 2" key="1">
    <citation type="submission" date="2024-11" db="EMBL/GenBank/DDBJ databases">
        <title>Chromosome-level genome assembly of the freshwater bivalve Anodonta woodiana.</title>
        <authorList>
            <person name="Chen X."/>
        </authorList>
    </citation>
    <scope>NUCLEOTIDE SEQUENCE [LARGE SCALE GENOMIC DNA]</scope>
    <source>
        <strain evidence="1">MN2024</strain>
        <tissue evidence="1">Gills</tissue>
    </source>
</reference>
<dbReference type="AlphaFoldDB" id="A0ABD3WGT7"/>
<dbReference type="EMBL" id="JBJQND010000006">
    <property type="protein sequence ID" value="KAL3873155.1"/>
    <property type="molecule type" value="Genomic_DNA"/>
</dbReference>
<keyword evidence="2" id="KW-1185">Reference proteome</keyword>
<protein>
    <submittedName>
        <fullName evidence="1">Uncharacterized protein</fullName>
    </submittedName>
</protein>
<comment type="caution">
    <text evidence="1">The sequence shown here is derived from an EMBL/GenBank/DDBJ whole genome shotgun (WGS) entry which is preliminary data.</text>
</comment>
<proteinExistence type="predicted"/>
<name>A0ABD3WGT7_SINWO</name>
<evidence type="ECO:0000313" key="1">
    <source>
        <dbReference type="EMBL" id="KAL3873155.1"/>
    </source>
</evidence>
<gene>
    <name evidence="1" type="ORF">ACJMK2_036309</name>
</gene>
<organism evidence="1 2">
    <name type="scientific">Sinanodonta woodiana</name>
    <name type="common">Chinese pond mussel</name>
    <name type="synonym">Anodonta woodiana</name>
    <dbReference type="NCBI Taxonomy" id="1069815"/>
    <lineage>
        <taxon>Eukaryota</taxon>
        <taxon>Metazoa</taxon>
        <taxon>Spiralia</taxon>
        <taxon>Lophotrochozoa</taxon>
        <taxon>Mollusca</taxon>
        <taxon>Bivalvia</taxon>
        <taxon>Autobranchia</taxon>
        <taxon>Heteroconchia</taxon>
        <taxon>Palaeoheterodonta</taxon>
        <taxon>Unionida</taxon>
        <taxon>Unionoidea</taxon>
        <taxon>Unionidae</taxon>
        <taxon>Unioninae</taxon>
        <taxon>Sinanodonta</taxon>
    </lineage>
</organism>